<dbReference type="Proteomes" id="UP001218579">
    <property type="component" value="Unassembled WGS sequence"/>
</dbReference>
<evidence type="ECO:0000256" key="1">
    <source>
        <dbReference type="SAM" id="Phobius"/>
    </source>
</evidence>
<keyword evidence="1" id="KW-0812">Transmembrane</keyword>
<feature type="transmembrane region" description="Helical" evidence="1">
    <location>
        <begin position="26"/>
        <end position="46"/>
    </location>
</feature>
<feature type="transmembrane region" description="Helical" evidence="1">
    <location>
        <begin position="144"/>
        <end position="170"/>
    </location>
</feature>
<gene>
    <name evidence="2" type="ORF">PQU98_02540</name>
</gene>
<keyword evidence="1" id="KW-1133">Transmembrane helix</keyword>
<comment type="caution">
    <text evidence="2">The sequence shown here is derived from an EMBL/GenBank/DDBJ whole genome shotgun (WGS) entry which is preliminary data.</text>
</comment>
<keyword evidence="3" id="KW-1185">Reference proteome</keyword>
<dbReference type="EMBL" id="JAQQKV010000001">
    <property type="protein sequence ID" value="MDC7674992.1"/>
    <property type="molecule type" value="Genomic_DNA"/>
</dbReference>
<accession>A0ABT5HFK0</accession>
<feature type="transmembrane region" description="Helical" evidence="1">
    <location>
        <begin position="369"/>
        <end position="392"/>
    </location>
</feature>
<proteinExistence type="predicted"/>
<sequence>MLVNLPPLTVDAASWLSARLRTPKAIGWYIFAFTLPLSGGLIGRIIKDRPWLVDFDALACAGDHMTRGLSPYDITPFCQGMKATPYVYAPQIAGIFGHMIEALSYNALKALYLLALSVALVFIGWVGMVRALPNAPNALRIPVYAILTGGSVASGNIGILLHAIILLCALNLHKHRWPFIVAVIFGAFFKPTLMTYFIVLLYQDRPLKSRLGFGILAGVAGIAAYMSLILFAGPLAVDWKHSLDQIVMTEQPGIGFFSWMPWIGLEPGSHLSLALAGLFMLTIAGIGFAMTHWGQITAHERIMLGLGIAQLLNPRLMDYDILYIAPAVALMATMSRHLGVTQYRVVTWGLFGMCTAVLLINNWDANALPIIPMSGLAVTILMLWVGGQIIWMNRDKLTRPLKGWRKPRLQGGLEPL</sequence>
<dbReference type="RefSeq" id="WP_272743297.1">
    <property type="nucleotide sequence ID" value="NZ_JAQQKV010000001.1"/>
</dbReference>
<organism evidence="2 3">
    <name type="scientific">Asticcacaulis machinosus</name>
    <dbReference type="NCBI Taxonomy" id="2984211"/>
    <lineage>
        <taxon>Bacteria</taxon>
        <taxon>Pseudomonadati</taxon>
        <taxon>Pseudomonadota</taxon>
        <taxon>Alphaproteobacteria</taxon>
        <taxon>Caulobacterales</taxon>
        <taxon>Caulobacteraceae</taxon>
        <taxon>Asticcacaulis</taxon>
    </lineage>
</organism>
<evidence type="ECO:0000313" key="2">
    <source>
        <dbReference type="EMBL" id="MDC7674992.1"/>
    </source>
</evidence>
<protein>
    <recommendedName>
        <fullName evidence="4">DUF2029 domain-containing protein</fullName>
    </recommendedName>
</protein>
<feature type="transmembrane region" description="Helical" evidence="1">
    <location>
        <begin position="211"/>
        <end position="232"/>
    </location>
</feature>
<feature type="transmembrane region" description="Helical" evidence="1">
    <location>
        <begin position="273"/>
        <end position="296"/>
    </location>
</feature>
<name>A0ABT5HFK0_9CAUL</name>
<keyword evidence="1" id="KW-0472">Membrane</keyword>
<feature type="transmembrane region" description="Helical" evidence="1">
    <location>
        <begin position="110"/>
        <end position="132"/>
    </location>
</feature>
<evidence type="ECO:0008006" key="4">
    <source>
        <dbReference type="Google" id="ProtNLM"/>
    </source>
</evidence>
<feature type="transmembrane region" description="Helical" evidence="1">
    <location>
        <begin position="177"/>
        <end position="199"/>
    </location>
</feature>
<feature type="transmembrane region" description="Helical" evidence="1">
    <location>
        <begin position="345"/>
        <end position="363"/>
    </location>
</feature>
<evidence type="ECO:0000313" key="3">
    <source>
        <dbReference type="Proteomes" id="UP001218579"/>
    </source>
</evidence>
<reference evidence="2 3" key="1">
    <citation type="submission" date="2023-01" db="EMBL/GenBank/DDBJ databases">
        <title>Novel species of the genus Asticcacaulis isolated from rivers.</title>
        <authorList>
            <person name="Lu H."/>
        </authorList>
    </citation>
    <scope>NUCLEOTIDE SEQUENCE [LARGE SCALE GENOMIC DNA]</scope>
    <source>
        <strain evidence="2 3">LKC15W</strain>
    </source>
</reference>